<dbReference type="GeneTree" id="ENSGT01150000290378"/>
<evidence type="ECO:0000313" key="5">
    <source>
        <dbReference type="Ensembl" id="ENSPMAP00000011320.1"/>
    </source>
</evidence>
<name>A5HHY2_PETMA</name>
<keyword evidence="4" id="KW-0675">Receptor</keyword>
<dbReference type="InterPro" id="IPR032675">
    <property type="entry name" value="LRR_dom_sf"/>
</dbReference>
<evidence type="ECO:0000256" key="2">
    <source>
        <dbReference type="ARBA" id="ARBA00022737"/>
    </source>
</evidence>
<dbReference type="Gene3D" id="3.80.10.10">
    <property type="entry name" value="Ribonuclease Inhibitor"/>
    <property type="match status" value="1"/>
</dbReference>
<dbReference type="InterPro" id="IPR003591">
    <property type="entry name" value="Leu-rich_rpt_typical-subtyp"/>
</dbReference>
<protein>
    <submittedName>
        <fullName evidence="4">Variable lymphocyte receptor B cassette</fullName>
    </submittedName>
</protein>
<dbReference type="SUPFAM" id="SSF52058">
    <property type="entry name" value="L domain-like"/>
    <property type="match status" value="1"/>
</dbReference>
<reference evidence="4" key="3">
    <citation type="submission" date="2007-03" db="EMBL/GenBank/DDBJ databases">
        <authorList>
            <person name="Mardis E.R."/>
        </authorList>
    </citation>
    <scope>NUCLEOTIDE SEQUENCE</scope>
</reference>
<reference evidence="5" key="4">
    <citation type="submission" date="2025-05" db="UniProtKB">
        <authorList>
            <consortium name="Ensembl"/>
        </authorList>
    </citation>
    <scope>IDENTIFICATION</scope>
</reference>
<reference evidence="4" key="2">
    <citation type="submission" date="2007-03" db="EMBL/GenBank/DDBJ databases">
        <authorList>
            <person name="Rogozin I.B."/>
            <person name="Iyer L.M."/>
            <person name="Liang L."/>
            <person name="Glazko G.V."/>
            <person name="Liston V.G."/>
            <person name="Pavlov Y.I."/>
            <person name="Pancer Z."/>
        </authorList>
    </citation>
    <scope>NUCLEOTIDE SEQUENCE</scope>
</reference>
<dbReference type="Ensembl" id="ENSPMAT00000011366.1">
    <property type="protein sequence ID" value="ENSPMAP00000011320.1"/>
    <property type="gene ID" value="ENSPMAG00000010339.1"/>
</dbReference>
<feature type="chain" id="PRO_5014565713" evidence="3">
    <location>
        <begin position="19"/>
        <end position="54"/>
    </location>
</feature>
<dbReference type="SMART" id="SM00369">
    <property type="entry name" value="LRR_TYP"/>
    <property type="match status" value="2"/>
</dbReference>
<reference evidence="4" key="1">
    <citation type="journal article" date="2007" name="Nat. Immunol.">
        <title>Evolution and diversification of lamprey antigen receptors: evidence for involvement of an AID-APOBEC family cytosine deaminase.</title>
        <authorList>
            <person name="Rogozin I.B."/>
            <person name="Iyer L.M."/>
            <person name="Liang L."/>
            <person name="Glazko G.V."/>
            <person name="Liston V.G."/>
            <person name="Pavlov Y.I."/>
            <person name="Aravind L."/>
            <person name="Pancer Z."/>
        </authorList>
    </citation>
    <scope>NUCLEOTIDE SEQUENCE</scope>
</reference>
<evidence type="ECO:0000256" key="1">
    <source>
        <dbReference type="ARBA" id="ARBA00022614"/>
    </source>
</evidence>
<dbReference type="EMBL" id="EF529255">
    <property type="protein sequence ID" value="ABO85937.1"/>
    <property type="molecule type" value="Genomic_DNA"/>
</dbReference>
<dbReference type="AlphaFoldDB" id="A5HHY2"/>
<organism evidence="4">
    <name type="scientific">Petromyzon marinus</name>
    <name type="common">Sea lamprey</name>
    <dbReference type="NCBI Taxonomy" id="7757"/>
    <lineage>
        <taxon>Eukaryota</taxon>
        <taxon>Metazoa</taxon>
        <taxon>Chordata</taxon>
        <taxon>Craniata</taxon>
        <taxon>Vertebrata</taxon>
        <taxon>Cyclostomata</taxon>
        <taxon>Hyperoartia</taxon>
        <taxon>Petromyzontiformes</taxon>
        <taxon>Petromyzontidae</taxon>
        <taxon>Petromyzon</taxon>
    </lineage>
</organism>
<feature type="non-terminal residue" evidence="4">
    <location>
        <position position="1"/>
    </location>
</feature>
<keyword evidence="1" id="KW-0433">Leucine-rich repeat</keyword>
<proteinExistence type="predicted"/>
<accession>A5HHY2</accession>
<evidence type="ECO:0000313" key="4">
    <source>
        <dbReference type="EMBL" id="ABO85937.1"/>
    </source>
</evidence>
<keyword evidence="3" id="KW-0732">Signal</keyword>
<keyword evidence="2" id="KW-0677">Repeat</keyword>
<evidence type="ECO:0000256" key="3">
    <source>
        <dbReference type="SAM" id="SignalP"/>
    </source>
</evidence>
<feature type="signal peptide" evidence="3">
    <location>
        <begin position="1"/>
        <end position="18"/>
    </location>
</feature>
<dbReference type="Pfam" id="PF13855">
    <property type="entry name" value="LRR_8"/>
    <property type="match status" value="1"/>
</dbReference>
<sequence length="54" mass="6145">SIFSVEVMSMFMTLLLESNQLTSVPAGVFDKLTQLTRLTLSTNQLKSIPKRGWW</sequence>
<dbReference type="InterPro" id="IPR001611">
    <property type="entry name" value="Leu-rich_rpt"/>
</dbReference>
<dbReference type="HOGENOM" id="CLU_3055757_0_0_1"/>